<dbReference type="AlphaFoldDB" id="A0A5J4Z0Q1"/>
<comment type="caution">
    <text evidence="2">The sequence shown here is derived from an EMBL/GenBank/DDBJ whole genome shotgun (WGS) entry which is preliminary data.</text>
</comment>
<accession>A0A5J4Z0Q1</accession>
<organism evidence="2 3">
    <name type="scientific">Porphyridium purpureum</name>
    <name type="common">Red alga</name>
    <name type="synonym">Porphyridium cruentum</name>
    <dbReference type="NCBI Taxonomy" id="35688"/>
    <lineage>
        <taxon>Eukaryota</taxon>
        <taxon>Rhodophyta</taxon>
        <taxon>Bangiophyceae</taxon>
        <taxon>Porphyridiales</taxon>
        <taxon>Porphyridiaceae</taxon>
        <taxon>Porphyridium</taxon>
    </lineage>
</organism>
<dbReference type="EMBL" id="VRMN01000002">
    <property type="protein sequence ID" value="KAA8496840.1"/>
    <property type="molecule type" value="Genomic_DNA"/>
</dbReference>
<evidence type="ECO:0000256" key="1">
    <source>
        <dbReference type="SAM" id="MobiDB-lite"/>
    </source>
</evidence>
<feature type="compositionally biased region" description="Acidic residues" evidence="1">
    <location>
        <begin position="252"/>
        <end position="263"/>
    </location>
</feature>
<feature type="compositionally biased region" description="Low complexity" evidence="1">
    <location>
        <begin position="273"/>
        <end position="287"/>
    </location>
</feature>
<sequence length="297" mass="32751">MISDRIRIIDVVPVNQSDVASTKQFVPNIGNQDSCTFLLPDGDADMDSSPFVYDLYVSRESRQHASRILPLDSYPTVEIPPERERADSLSAKHTHGVVLADSRHAHVFGMPVPQGNENTSESSFDTTDEDSNISDKTVDGSVDYPSTPSPSDAEAEHEIGVETGGYTEDWDEHEQELEFGPDFSQHVDELYDLQKMRLDMNGPQEDSIPVAFRANVASKRDAVHRKVDSSTAYEPTGACATQSSSSNGSATDTEDEDDEEECRELERLKERFALTLSRAAATPTATATRDRELTSSE</sequence>
<feature type="compositionally biased region" description="Basic and acidic residues" evidence="1">
    <location>
        <begin position="218"/>
        <end position="228"/>
    </location>
</feature>
<reference evidence="3" key="1">
    <citation type="journal article" date="2019" name="Nat. Commun.">
        <title>Expansion of phycobilisome linker gene families in mesophilic red algae.</title>
        <authorList>
            <person name="Lee J."/>
            <person name="Kim D."/>
            <person name="Bhattacharya D."/>
            <person name="Yoon H.S."/>
        </authorList>
    </citation>
    <scope>NUCLEOTIDE SEQUENCE [LARGE SCALE GENOMIC DNA]</scope>
    <source>
        <strain evidence="3">CCMP 1328</strain>
    </source>
</reference>
<name>A0A5J4Z0Q1_PORPP</name>
<feature type="compositionally biased region" description="Polar residues" evidence="1">
    <location>
        <begin position="229"/>
        <end position="251"/>
    </location>
</feature>
<feature type="region of interest" description="Disordered" evidence="1">
    <location>
        <begin position="218"/>
        <end position="297"/>
    </location>
</feature>
<gene>
    <name evidence="2" type="ORF">FVE85_0569</name>
</gene>
<proteinExistence type="predicted"/>
<feature type="region of interest" description="Disordered" evidence="1">
    <location>
        <begin position="112"/>
        <end position="156"/>
    </location>
</feature>
<evidence type="ECO:0000313" key="3">
    <source>
        <dbReference type="Proteomes" id="UP000324585"/>
    </source>
</evidence>
<protein>
    <submittedName>
        <fullName evidence="2">Uncharacterized protein</fullName>
    </submittedName>
</protein>
<keyword evidence="3" id="KW-1185">Reference proteome</keyword>
<evidence type="ECO:0000313" key="2">
    <source>
        <dbReference type="EMBL" id="KAA8496840.1"/>
    </source>
</evidence>
<feature type="compositionally biased region" description="Low complexity" evidence="1">
    <location>
        <begin position="116"/>
        <end position="125"/>
    </location>
</feature>
<feature type="compositionally biased region" description="Basic and acidic residues" evidence="1">
    <location>
        <begin position="288"/>
        <end position="297"/>
    </location>
</feature>
<dbReference type="Proteomes" id="UP000324585">
    <property type="component" value="Unassembled WGS sequence"/>
</dbReference>